<gene>
    <name evidence="2" type="ORF">H8S65_14980</name>
</gene>
<comment type="caution">
    <text evidence="2">The sequence shown here is derived from an EMBL/GenBank/DDBJ whole genome shotgun (WGS) entry which is preliminary data.</text>
</comment>
<proteinExistence type="predicted"/>
<feature type="transmembrane region" description="Helical" evidence="1">
    <location>
        <begin position="126"/>
        <end position="143"/>
    </location>
</feature>
<keyword evidence="1" id="KW-1133">Transmembrane helix</keyword>
<evidence type="ECO:0000313" key="3">
    <source>
        <dbReference type="Proteomes" id="UP000651475"/>
    </source>
</evidence>
<protein>
    <submittedName>
        <fullName evidence="2">Uncharacterized protein</fullName>
    </submittedName>
</protein>
<name>A0ABR7DRI0_9BACT</name>
<feature type="transmembrane region" description="Helical" evidence="1">
    <location>
        <begin position="155"/>
        <end position="175"/>
    </location>
</feature>
<evidence type="ECO:0000313" key="2">
    <source>
        <dbReference type="EMBL" id="MBC5634054.1"/>
    </source>
</evidence>
<accession>A0ABR7DRI0</accession>
<feature type="transmembrane region" description="Helical" evidence="1">
    <location>
        <begin position="43"/>
        <end position="65"/>
    </location>
</feature>
<keyword evidence="1" id="KW-0472">Membrane</keyword>
<sequence>MELEELKAGWSILNEQLAKSEMLNKRIIKEMITNRTQSAYERLFRFDLFGLILVLGICVMFPVLAATGKIVLKPLSFALLEGSIVIGFFMQLFFISLLLRFDMEKKKIYELTKLVLAYKLWMKRNTVIGSWIGMAALIAFLFIEKTQLVGNWEVRLAGVFILASVIMFFQTRFYLKNICAIEKGLAELKEFEEEPDQNRSV</sequence>
<keyword evidence="1" id="KW-0812">Transmembrane</keyword>
<reference evidence="2 3" key="1">
    <citation type="submission" date="2020-08" db="EMBL/GenBank/DDBJ databases">
        <title>Genome public.</title>
        <authorList>
            <person name="Liu C."/>
            <person name="Sun Q."/>
        </authorList>
    </citation>
    <scope>NUCLEOTIDE SEQUENCE [LARGE SCALE GENOMIC DNA]</scope>
    <source>
        <strain evidence="2 3">NSJ-79</strain>
    </source>
</reference>
<dbReference type="EMBL" id="JACOOJ010000030">
    <property type="protein sequence ID" value="MBC5634054.1"/>
    <property type="molecule type" value="Genomic_DNA"/>
</dbReference>
<organism evidence="2 3">
    <name type="scientific">Parabacteroides hominis</name>
    <dbReference type="NCBI Taxonomy" id="2763057"/>
    <lineage>
        <taxon>Bacteria</taxon>
        <taxon>Pseudomonadati</taxon>
        <taxon>Bacteroidota</taxon>
        <taxon>Bacteroidia</taxon>
        <taxon>Bacteroidales</taxon>
        <taxon>Tannerellaceae</taxon>
        <taxon>Parabacteroides</taxon>
    </lineage>
</organism>
<keyword evidence="3" id="KW-1185">Reference proteome</keyword>
<dbReference type="RefSeq" id="WP_186930711.1">
    <property type="nucleotide sequence ID" value="NZ_JACOOJ010000030.1"/>
</dbReference>
<evidence type="ECO:0000256" key="1">
    <source>
        <dbReference type="SAM" id="Phobius"/>
    </source>
</evidence>
<dbReference type="Proteomes" id="UP000651475">
    <property type="component" value="Unassembled WGS sequence"/>
</dbReference>
<feature type="transmembrane region" description="Helical" evidence="1">
    <location>
        <begin position="77"/>
        <end position="99"/>
    </location>
</feature>